<proteinExistence type="predicted"/>
<dbReference type="GO" id="GO:0016788">
    <property type="term" value="F:hydrolase activity, acting on ester bonds"/>
    <property type="evidence" value="ECO:0007669"/>
    <property type="project" value="UniProtKB-ARBA"/>
</dbReference>
<comment type="caution">
    <text evidence="1">The sequence shown here is derived from an EMBL/GenBank/DDBJ whole genome shotgun (WGS) entry which is preliminary data.</text>
</comment>
<gene>
    <name evidence="1" type="ORF">GHC57_18475</name>
</gene>
<protein>
    <submittedName>
        <fullName evidence="1">Uncharacterized protein</fullName>
    </submittedName>
</protein>
<keyword evidence="2" id="KW-1185">Reference proteome</keyword>
<dbReference type="RefSeq" id="WP_153347038.1">
    <property type="nucleotide sequence ID" value="NZ_WIVE01000112.1"/>
</dbReference>
<evidence type="ECO:0000313" key="2">
    <source>
        <dbReference type="Proteomes" id="UP000434582"/>
    </source>
</evidence>
<name>A0A7X1ZH74_9PROT</name>
<evidence type="ECO:0000313" key="1">
    <source>
        <dbReference type="EMBL" id="MQX38503.1"/>
    </source>
</evidence>
<dbReference type="OrthoDB" id="7320103at2"/>
<accession>A0A7X1ZH74</accession>
<dbReference type="AlphaFoldDB" id="A0A7X1ZH74"/>
<dbReference type="Gene3D" id="3.40.50.1110">
    <property type="entry name" value="SGNH hydrolase"/>
    <property type="match status" value="1"/>
</dbReference>
<dbReference type="InterPro" id="IPR036514">
    <property type="entry name" value="SGNH_hydro_sf"/>
</dbReference>
<organism evidence="1 2">
    <name type="scientific">Roseospira navarrensis</name>
    <dbReference type="NCBI Taxonomy" id="140058"/>
    <lineage>
        <taxon>Bacteria</taxon>
        <taxon>Pseudomonadati</taxon>
        <taxon>Pseudomonadota</taxon>
        <taxon>Alphaproteobacteria</taxon>
        <taxon>Rhodospirillales</taxon>
        <taxon>Rhodospirillaceae</taxon>
        <taxon>Roseospira</taxon>
    </lineage>
</organism>
<dbReference type="EMBL" id="WIVE01000112">
    <property type="protein sequence ID" value="MQX38503.1"/>
    <property type="molecule type" value="Genomic_DNA"/>
</dbReference>
<sequence>MASVQLPSEYRRPPLMGIGDSMYQGVRSLTMSAPLFRFSPPAQVARAMGLSPAAFTVPDPARPLIIDMEAFIRLLPDLDAIDAELAKNADWWTRGRPTSPSGRMAFENIAVASMDISDLYAFDWDKRTRQANALTTAAASSIKGLSKVAIPDGGLGDALLGLNAAFTLNPAGRDELARVQPVDLVKAREPRILLVNIGSNEGLFDAAFEAKPALTDATVKAITKKYEKLAEHLAEVGPHTETMVFNTLVLPSQAPNLMPTPESISYDGKRPKPDGYFERYENRMGFGYGTLTGAQLKEQDGHVRAINAAMMDAMRRKLGSRAVFVDLAEKMAHLNRKHEGLTATNTIKVTARTFWLFPSTYSISNMMVEEGLGNLFRWGGFCGLDGMHPSVVGYGKIASEVLAALGRDPTAIDYSRCFREDTLLSNLPWLWTELMFLYRDYRKLKGGGERSADDQAKVEALGTLSRAAP</sequence>
<dbReference type="Proteomes" id="UP000434582">
    <property type="component" value="Unassembled WGS sequence"/>
</dbReference>
<reference evidence="1 2" key="1">
    <citation type="submission" date="2019-10" db="EMBL/GenBank/DDBJ databases">
        <title>Draft whole-genome sequence of the purple nonsulfur photosynthetic bacterium Roseospira navarrensis DSM 15114.</title>
        <authorList>
            <person name="Kyndt J.A."/>
            <person name="Meyer T.E."/>
        </authorList>
    </citation>
    <scope>NUCLEOTIDE SEQUENCE [LARGE SCALE GENOMIC DNA]</scope>
    <source>
        <strain evidence="1 2">DSM 15114</strain>
    </source>
</reference>
<dbReference type="SUPFAM" id="SSF52266">
    <property type="entry name" value="SGNH hydrolase"/>
    <property type="match status" value="1"/>
</dbReference>